<dbReference type="EMBL" id="CP066007">
    <property type="protein sequence ID" value="QQB47149.1"/>
    <property type="molecule type" value="Genomic_DNA"/>
</dbReference>
<dbReference type="RefSeq" id="WP_070741501.1">
    <property type="nucleotide sequence ID" value="NZ_CP066007.1"/>
</dbReference>
<dbReference type="InterPro" id="IPR006016">
    <property type="entry name" value="UspA"/>
</dbReference>
<dbReference type="PANTHER" id="PTHR46268:SF15">
    <property type="entry name" value="UNIVERSAL STRESS PROTEIN HP_0031"/>
    <property type="match status" value="1"/>
</dbReference>
<name>A0A7T4EGX7_9CORY</name>
<sequence>MRRKKSVRGHYRPTTGRFLVAYQATRAGKAGLKLAISLAAGRDIGLEIVSVEPRDDSYSGVWVGDSGYDVVITNQLQKWLRQALDEVPLDIPARARIVTGENEADAISRAAEQLSCDAIIIGSRAHRVLNRVTMGATVDALLHSATRPVAIAPPGYHYTGEVTRITAMFGPRHGCNDVVALCMDRAQRRGIPARLVSLMVKEDKRLLKRLRKSPPKNTVAALSAYTEEFLAELATEAIEEGDVAVATAAGASVAEAVKELTFVPGEMVIIGSSRLAVHGRIFLGTTGAQLLHCIPVPLMIVPAGYMTGKEATGGEG</sequence>
<evidence type="ECO:0000313" key="4">
    <source>
        <dbReference type="Proteomes" id="UP000596145"/>
    </source>
</evidence>
<reference evidence="3 4" key="1">
    <citation type="submission" date="2020-12" db="EMBL/GenBank/DDBJ databases">
        <title>FDA dAtabase for Regulatory Grade micrObial Sequences (FDA-ARGOS): Supporting development and validation of Infectious Disease Dx tests.</title>
        <authorList>
            <person name="Sproer C."/>
            <person name="Gronow S."/>
            <person name="Severitt S."/>
            <person name="Schroder I."/>
            <person name="Tallon L."/>
            <person name="Sadzewicz L."/>
            <person name="Zhao X."/>
            <person name="Boylan J."/>
            <person name="Ott S."/>
            <person name="Bowen H."/>
            <person name="Vavikolanu K."/>
            <person name="Mehta A."/>
            <person name="Aluvathingal J."/>
            <person name="Nadendla S."/>
            <person name="Lowell S."/>
            <person name="Myers T."/>
            <person name="Yan Y."/>
            <person name="Sichtig H."/>
        </authorList>
    </citation>
    <scope>NUCLEOTIDE SEQUENCE [LARGE SCALE GENOMIC DNA]</scope>
    <source>
        <strain evidence="3 4">FDAARGOS_1053</strain>
    </source>
</reference>
<organism evidence="3 4">
    <name type="scientific">Corynebacterium glucuronolyticum</name>
    <dbReference type="NCBI Taxonomy" id="39791"/>
    <lineage>
        <taxon>Bacteria</taxon>
        <taxon>Bacillati</taxon>
        <taxon>Actinomycetota</taxon>
        <taxon>Actinomycetes</taxon>
        <taxon>Mycobacteriales</taxon>
        <taxon>Corynebacteriaceae</taxon>
        <taxon>Corynebacterium</taxon>
    </lineage>
</organism>
<dbReference type="Proteomes" id="UP000596145">
    <property type="component" value="Chromosome"/>
</dbReference>
<dbReference type="GeneID" id="92761038"/>
<accession>A0A7T4EGX7</accession>
<dbReference type="SUPFAM" id="SSF52402">
    <property type="entry name" value="Adenine nucleotide alpha hydrolases-like"/>
    <property type="match status" value="2"/>
</dbReference>
<comment type="similarity">
    <text evidence="1">Belongs to the universal stress protein A family.</text>
</comment>
<dbReference type="Gene3D" id="3.40.50.620">
    <property type="entry name" value="HUPs"/>
    <property type="match status" value="2"/>
</dbReference>
<evidence type="ECO:0000256" key="1">
    <source>
        <dbReference type="ARBA" id="ARBA00008791"/>
    </source>
</evidence>
<dbReference type="InterPro" id="IPR014729">
    <property type="entry name" value="Rossmann-like_a/b/a_fold"/>
</dbReference>
<proteinExistence type="inferred from homology"/>
<protein>
    <submittedName>
        <fullName evidence="3">Universal stress protein</fullName>
    </submittedName>
</protein>
<dbReference type="CDD" id="cd00293">
    <property type="entry name" value="USP-like"/>
    <property type="match status" value="1"/>
</dbReference>
<dbReference type="PANTHER" id="PTHR46268">
    <property type="entry name" value="STRESS RESPONSE PROTEIN NHAX"/>
    <property type="match status" value="1"/>
</dbReference>
<dbReference type="Pfam" id="PF00582">
    <property type="entry name" value="Usp"/>
    <property type="match status" value="1"/>
</dbReference>
<gene>
    <name evidence="3" type="ORF">I6I10_04365</name>
</gene>
<dbReference type="AlphaFoldDB" id="A0A7T4EGX7"/>
<evidence type="ECO:0000259" key="2">
    <source>
        <dbReference type="Pfam" id="PF00582"/>
    </source>
</evidence>
<feature type="domain" description="UspA" evidence="2">
    <location>
        <begin position="17"/>
        <end position="152"/>
    </location>
</feature>
<dbReference type="OrthoDB" id="5242641at2"/>
<evidence type="ECO:0000313" key="3">
    <source>
        <dbReference type="EMBL" id="QQB47149.1"/>
    </source>
</evidence>